<name>A0A212KEN0_9BACT</name>
<sequence>MADGAYIDRDGMHLPDYATTLTALQAKVKAIWGEDLYLEPDSQEGQLVAVFALAQQDAYNLAASVYNAYSPQTAQGAGLSRMVVINGIRRQSASYSTVSVVCVGTAGRVINGGIVEDAAGQKWLLPATVTIPTSGEISVTATAQDIGEVRAAAGEVNKIATPCRGWQSVSNPLAATPGAAVETDAILRSRQAVSTALPSRTVFEGTLGAVANLNGVSRWRGYENDTSTVDANGLPPHSICLVVEGGDSAAIAEAIALKKTPGCYTLGDIEVMTRDSKGLPNAIRFYRPIVIHVRLRVTLKPLAGYLSTTGATIKSNIAAHINALRIGDDVLASRLLTPINAADAIDTRTFDVIKLEYSINDETWHEGNIAIAFNAAAICDVDDISLPGVE</sequence>
<dbReference type="Pfam" id="PF04865">
    <property type="entry name" value="Baseplate_J"/>
    <property type="match status" value="1"/>
</dbReference>
<evidence type="ECO:0000313" key="2">
    <source>
        <dbReference type="EMBL" id="SBW10194.1"/>
    </source>
</evidence>
<protein>
    <recommendedName>
        <fullName evidence="1">Baseplate protein J-like barrel domain-containing protein</fullName>
    </recommendedName>
</protein>
<dbReference type="RefSeq" id="WP_296937025.1">
    <property type="nucleotide sequence ID" value="NZ_LT598928.1"/>
</dbReference>
<dbReference type="EMBL" id="FLUP01000001">
    <property type="protein sequence ID" value="SBW10194.1"/>
    <property type="molecule type" value="Genomic_DNA"/>
</dbReference>
<evidence type="ECO:0000259" key="1">
    <source>
        <dbReference type="Pfam" id="PF04865"/>
    </source>
</evidence>
<organism evidence="2">
    <name type="scientific">uncultured Desulfovibrio sp</name>
    <dbReference type="NCBI Taxonomy" id="167968"/>
    <lineage>
        <taxon>Bacteria</taxon>
        <taxon>Pseudomonadati</taxon>
        <taxon>Thermodesulfobacteriota</taxon>
        <taxon>Desulfovibrionia</taxon>
        <taxon>Desulfovibrionales</taxon>
        <taxon>Desulfovibrionaceae</taxon>
        <taxon>Desulfovibrio</taxon>
        <taxon>environmental samples</taxon>
    </lineage>
</organism>
<dbReference type="AlphaFoldDB" id="A0A212KEN0"/>
<proteinExistence type="predicted"/>
<accession>A0A212KEN0</accession>
<dbReference type="InterPro" id="IPR006949">
    <property type="entry name" value="Barrel_Baseplate_J-like"/>
</dbReference>
<feature type="domain" description="Baseplate protein J-like barrel" evidence="1">
    <location>
        <begin position="100"/>
        <end position="178"/>
    </location>
</feature>
<gene>
    <name evidence="2" type="ORF">KM92DES2_12916</name>
</gene>
<reference evidence="2" key="1">
    <citation type="submission" date="2016-04" db="EMBL/GenBank/DDBJ databases">
        <authorList>
            <person name="Evans L.H."/>
            <person name="Alamgir A."/>
            <person name="Owens N."/>
            <person name="Weber N.D."/>
            <person name="Virtaneva K."/>
            <person name="Barbian K."/>
            <person name="Babar A."/>
            <person name="Rosenke K."/>
        </authorList>
    </citation>
    <scope>NUCLEOTIDE SEQUENCE</scope>
    <source>
        <strain evidence="2">92-2</strain>
    </source>
</reference>